<dbReference type="CDD" id="cd01983">
    <property type="entry name" value="SIMIBI"/>
    <property type="match status" value="1"/>
</dbReference>
<comment type="subcellular location">
    <subcellularLocation>
        <location evidence="2">Cytoplasm</location>
    </subcellularLocation>
</comment>
<keyword evidence="2" id="KW-0132">Cell division</keyword>
<dbReference type="PANTHER" id="PTHR23135:SF4">
    <property type="entry name" value="UDP-N-ACETYLMURAMOYL-L-ALANYL-D-GLUTAMATE--2,6-DIAMINOPIMELATE LIGASE MURE HOMOLOG, CHLOROPLASTIC"/>
    <property type="match status" value="1"/>
</dbReference>
<dbReference type="Gene3D" id="3.40.1190.10">
    <property type="entry name" value="Mur-like, catalytic domain"/>
    <property type="match status" value="1"/>
</dbReference>
<dbReference type="InterPro" id="IPR004101">
    <property type="entry name" value="Mur_ligase_C"/>
</dbReference>
<dbReference type="EMBL" id="MFLF01000014">
    <property type="protein sequence ID" value="OGG59556.1"/>
    <property type="molecule type" value="Genomic_DNA"/>
</dbReference>
<dbReference type="SUPFAM" id="SSF53244">
    <property type="entry name" value="MurD-like peptide ligases, peptide-binding domain"/>
    <property type="match status" value="1"/>
</dbReference>
<dbReference type="GO" id="GO:0051301">
    <property type="term" value="P:cell division"/>
    <property type="evidence" value="ECO:0007669"/>
    <property type="project" value="UniProtKB-KW"/>
</dbReference>
<evidence type="ECO:0008006" key="7">
    <source>
        <dbReference type="Google" id="ProtNLM"/>
    </source>
</evidence>
<dbReference type="GO" id="GO:0009252">
    <property type="term" value="P:peptidoglycan biosynthetic process"/>
    <property type="evidence" value="ECO:0007669"/>
    <property type="project" value="UniProtKB-UniPathway"/>
</dbReference>
<evidence type="ECO:0000259" key="4">
    <source>
        <dbReference type="Pfam" id="PF08245"/>
    </source>
</evidence>
<dbReference type="InterPro" id="IPR005761">
    <property type="entry name" value="UDP-N-AcMur-Glu-dNH2Pim_ligase"/>
</dbReference>
<dbReference type="Pfam" id="PF08245">
    <property type="entry name" value="Mur_ligase_M"/>
    <property type="match status" value="1"/>
</dbReference>
<evidence type="ECO:0000256" key="1">
    <source>
        <dbReference type="ARBA" id="ARBA00005898"/>
    </source>
</evidence>
<gene>
    <name evidence="5" type="ORF">A3C89_01185</name>
</gene>
<dbReference type="Proteomes" id="UP000178794">
    <property type="component" value="Unassembled WGS sequence"/>
</dbReference>
<protein>
    <recommendedName>
        <fullName evidence="7">UDP-N-acetylmuramoyl-L-alanyl-D-glutamate--2, 6-diaminopimelate ligase</fullName>
    </recommendedName>
</protein>
<dbReference type="GO" id="GO:0016881">
    <property type="term" value="F:acid-amino acid ligase activity"/>
    <property type="evidence" value="ECO:0007669"/>
    <property type="project" value="InterPro"/>
</dbReference>
<dbReference type="AlphaFoldDB" id="A0A1F6DDV2"/>
<dbReference type="SUPFAM" id="SSF53623">
    <property type="entry name" value="MurD-like peptide ligases, catalytic domain"/>
    <property type="match status" value="1"/>
</dbReference>
<evidence type="ECO:0000313" key="6">
    <source>
        <dbReference type="Proteomes" id="UP000178794"/>
    </source>
</evidence>
<evidence type="ECO:0000313" key="5">
    <source>
        <dbReference type="EMBL" id="OGG59556.1"/>
    </source>
</evidence>
<reference evidence="5 6" key="1">
    <citation type="journal article" date="2016" name="Nat. Commun.">
        <title>Thousands of microbial genomes shed light on interconnected biogeochemical processes in an aquifer system.</title>
        <authorList>
            <person name="Anantharaman K."/>
            <person name="Brown C.T."/>
            <person name="Hug L.A."/>
            <person name="Sharon I."/>
            <person name="Castelle C.J."/>
            <person name="Probst A.J."/>
            <person name="Thomas B.C."/>
            <person name="Singh A."/>
            <person name="Wilkins M.J."/>
            <person name="Karaoz U."/>
            <person name="Brodie E.L."/>
            <person name="Williams K.H."/>
            <person name="Hubbard S.S."/>
            <person name="Banfield J.F."/>
        </authorList>
    </citation>
    <scope>NUCLEOTIDE SEQUENCE [LARGE SCALE GENOMIC DNA]</scope>
</reference>
<comment type="pathway">
    <text evidence="2">Cell wall biogenesis; peptidoglycan biosynthesis.</text>
</comment>
<organism evidence="5 6">
    <name type="scientific">Candidatus Kaiserbacteria bacterium RIFCSPHIGHO2_02_FULL_50_50</name>
    <dbReference type="NCBI Taxonomy" id="1798492"/>
    <lineage>
        <taxon>Bacteria</taxon>
        <taxon>Candidatus Kaiseribacteriota</taxon>
    </lineage>
</organism>
<dbReference type="NCBIfam" id="TIGR01085">
    <property type="entry name" value="murE"/>
    <property type="match status" value="1"/>
</dbReference>
<dbReference type="GO" id="GO:0005524">
    <property type="term" value="F:ATP binding"/>
    <property type="evidence" value="ECO:0007669"/>
    <property type="project" value="InterPro"/>
</dbReference>
<dbReference type="InterPro" id="IPR013221">
    <property type="entry name" value="Mur_ligase_cen"/>
</dbReference>
<accession>A0A1F6DDV2</accession>
<keyword evidence="2" id="KW-0133">Cell shape</keyword>
<proteinExistence type="inferred from homology"/>
<dbReference type="GO" id="GO:0008360">
    <property type="term" value="P:regulation of cell shape"/>
    <property type="evidence" value="ECO:0007669"/>
    <property type="project" value="UniProtKB-KW"/>
</dbReference>
<dbReference type="InterPro" id="IPR036565">
    <property type="entry name" value="Mur-like_cat_sf"/>
</dbReference>
<keyword evidence="2" id="KW-0573">Peptidoglycan synthesis</keyword>
<feature type="domain" description="Mur ligase central" evidence="4">
    <location>
        <begin position="48"/>
        <end position="244"/>
    </location>
</feature>
<dbReference type="Gene3D" id="3.90.190.20">
    <property type="entry name" value="Mur ligase, C-terminal domain"/>
    <property type="match status" value="1"/>
</dbReference>
<dbReference type="STRING" id="1798492.A3C89_01185"/>
<dbReference type="UniPathway" id="UPA00219"/>
<evidence type="ECO:0000256" key="2">
    <source>
        <dbReference type="RuleBase" id="RU004135"/>
    </source>
</evidence>
<evidence type="ECO:0000259" key="3">
    <source>
        <dbReference type="Pfam" id="PF02875"/>
    </source>
</evidence>
<keyword evidence="2" id="KW-0961">Cell wall biogenesis/degradation</keyword>
<name>A0A1F6DDV2_9BACT</name>
<feature type="domain" description="Mur ligase C-terminal" evidence="3">
    <location>
        <begin position="267"/>
        <end position="395"/>
    </location>
</feature>
<dbReference type="GO" id="GO:0005737">
    <property type="term" value="C:cytoplasm"/>
    <property type="evidence" value="ECO:0007669"/>
    <property type="project" value="UniProtKB-SubCell"/>
</dbReference>
<comment type="caution">
    <text evidence="5">The sequence shown here is derived from an EMBL/GenBank/DDBJ whole genome shotgun (WGS) entry which is preliminary data.</text>
</comment>
<comment type="similarity">
    <text evidence="1">Belongs to the MurCDEF family. MurE subfamily.</text>
</comment>
<dbReference type="Pfam" id="PF02875">
    <property type="entry name" value="Mur_ligase_C"/>
    <property type="match status" value="1"/>
</dbReference>
<dbReference type="PANTHER" id="PTHR23135">
    <property type="entry name" value="MUR LIGASE FAMILY MEMBER"/>
    <property type="match status" value="1"/>
</dbReference>
<keyword evidence="2" id="KW-0131">Cell cycle</keyword>
<sequence>METLFYHLKKIIPKSVFRFFQPAYHYLLAVLGATFYRMPSKELIVIGVTGTKGKSSVTEIINAIFEADGKRTAVLSTIRFKIGDHSERNLRKMTIPGRFFVHKFLRDAADAGCEIAILEMTSEGAKQFRHKFIDLDALVFTNLSPEHIESHGSYEKYVAAKLLLAKALARSKKRPRVMVANSDDAEGAKFLAMKVEKRIPYSLKDVERYHLNNDSVSIIADGTTIRAPLVGLFNVYNMLAAIALTSAYGVPQKKIIYALEHLAPIRGRVEKIHSPEGAAKKVTAVVDYAHTPDSLEKLYQAFPKEYKVCVLGNTGGGRDTWKRPPMGRIAEQYCDQIILTNEDPYDENPEKILREMRTGMSKDAPVETILDRREAISTALKNAPENAIVLISGKGTDPFIMGPNNTKQPWDDAAVVREEMAKMA</sequence>
<dbReference type="GO" id="GO:0071555">
    <property type="term" value="P:cell wall organization"/>
    <property type="evidence" value="ECO:0007669"/>
    <property type="project" value="UniProtKB-KW"/>
</dbReference>
<dbReference type="InterPro" id="IPR036615">
    <property type="entry name" value="Mur_ligase_C_dom_sf"/>
</dbReference>